<dbReference type="InterPro" id="IPR004358">
    <property type="entry name" value="Sig_transdc_His_kin-like_C"/>
</dbReference>
<organism evidence="17 18">
    <name type="scientific">Ureibacillus yapensis</name>
    <dbReference type="NCBI Taxonomy" id="2304605"/>
    <lineage>
        <taxon>Bacteria</taxon>
        <taxon>Bacillati</taxon>
        <taxon>Bacillota</taxon>
        <taxon>Bacilli</taxon>
        <taxon>Bacillales</taxon>
        <taxon>Caryophanaceae</taxon>
        <taxon>Ureibacillus</taxon>
    </lineage>
</organism>
<evidence type="ECO:0000256" key="2">
    <source>
        <dbReference type="ARBA" id="ARBA00004651"/>
    </source>
</evidence>
<dbReference type="GO" id="GO:0000155">
    <property type="term" value="F:phosphorelay sensor kinase activity"/>
    <property type="evidence" value="ECO:0007669"/>
    <property type="project" value="InterPro"/>
</dbReference>
<dbReference type="InterPro" id="IPR036097">
    <property type="entry name" value="HisK_dim/P_sf"/>
</dbReference>
<comment type="catalytic activity">
    <reaction evidence="1">
        <text>ATP + protein L-histidine = ADP + protein N-phospho-L-histidine.</text>
        <dbReference type="EC" id="2.7.13.3"/>
    </reaction>
</comment>
<dbReference type="Pfam" id="PF00672">
    <property type="entry name" value="HAMP"/>
    <property type="match status" value="1"/>
</dbReference>
<dbReference type="InterPro" id="IPR036890">
    <property type="entry name" value="HATPase_C_sf"/>
</dbReference>
<evidence type="ECO:0000256" key="4">
    <source>
        <dbReference type="ARBA" id="ARBA00015735"/>
    </source>
</evidence>
<reference evidence="17 18" key="1">
    <citation type="submission" date="2018-08" db="EMBL/GenBank/DDBJ databases">
        <title>Lysinibacillus sp. YLB-03 draft genome sequence.</title>
        <authorList>
            <person name="Yu L."/>
        </authorList>
    </citation>
    <scope>NUCLEOTIDE SEQUENCE [LARGE SCALE GENOMIC DNA]</scope>
    <source>
        <strain evidence="17 18">YLB-03</strain>
    </source>
</reference>
<keyword evidence="8" id="KW-0812">Transmembrane</keyword>
<dbReference type="InterPro" id="IPR003661">
    <property type="entry name" value="HisK_dim/P_dom"/>
</dbReference>
<dbReference type="CDD" id="cd06225">
    <property type="entry name" value="HAMP"/>
    <property type="match status" value="1"/>
</dbReference>
<dbReference type="OrthoDB" id="9786919at2"/>
<protein>
    <recommendedName>
        <fullName evidence="4">Signal transduction histidine-protein kinase ArlS</fullName>
        <ecNumber evidence="3">2.7.13.3</ecNumber>
    </recommendedName>
</protein>
<dbReference type="PROSITE" id="PS50885">
    <property type="entry name" value="HAMP"/>
    <property type="match status" value="1"/>
</dbReference>
<dbReference type="Pfam" id="PF00512">
    <property type="entry name" value="HisKA"/>
    <property type="match status" value="1"/>
</dbReference>
<dbReference type="FunFam" id="1.10.287.130:FF:000001">
    <property type="entry name" value="Two-component sensor histidine kinase"/>
    <property type="match status" value="1"/>
</dbReference>
<keyword evidence="18" id="KW-1185">Reference proteome</keyword>
<dbReference type="RefSeq" id="WP_118877775.1">
    <property type="nucleotide sequence ID" value="NZ_QWEI01000017.1"/>
</dbReference>
<evidence type="ECO:0000256" key="6">
    <source>
        <dbReference type="ARBA" id="ARBA00022553"/>
    </source>
</evidence>
<evidence type="ECO:0000256" key="1">
    <source>
        <dbReference type="ARBA" id="ARBA00000085"/>
    </source>
</evidence>
<dbReference type="InterPro" id="IPR050398">
    <property type="entry name" value="HssS/ArlS-like"/>
</dbReference>
<dbReference type="GO" id="GO:0005886">
    <property type="term" value="C:plasma membrane"/>
    <property type="evidence" value="ECO:0007669"/>
    <property type="project" value="UniProtKB-SubCell"/>
</dbReference>
<keyword evidence="10 17" id="KW-0418">Kinase</keyword>
<sequence>MKIQTKIILASTLSLFVLLVLANSSIYFIFNKTMTENAIQRLETETIHIFEGVKEANPSSVHYNDLLRAYLPPNGMIRVLTPNGKPILVLVRDNTNMQYLPYSYKTGEQTTVERINHHLYAVGQVPIIWTNGEIASLEVTEPLTDIERSLRILKVSLVIASLVILIPTVIGGRILSQIILRPIKTLIHTMEEIQNSKTFKKIGRERSSKDELDQMADTFNNMMDLLEENYKKQERFVSDASHELKTPLTVIISYTKMLKRWGLERPDILEEAIEAIHSESMRMKQLTEQMLLLAKDDTQWQLKIEQVDIAAICRETSKYLQQAFKRKISIHIHTDRPWIMADEKKIKQLFYIFMDNAIKYSEKPIDLSITSSGNFLFIAITDYGIGIPQEELERVYERFFRVDKARTHEAGGSGLGLPIAKKIIAAHNGEIKLESVEGKGTTVTLKLPMNLS</sequence>
<name>A0A396S300_9BACL</name>
<evidence type="ECO:0000256" key="10">
    <source>
        <dbReference type="ARBA" id="ARBA00022777"/>
    </source>
</evidence>
<dbReference type="PROSITE" id="PS50109">
    <property type="entry name" value="HIS_KIN"/>
    <property type="match status" value="1"/>
</dbReference>
<evidence type="ECO:0000256" key="14">
    <source>
        <dbReference type="ARBA" id="ARBA00023136"/>
    </source>
</evidence>
<dbReference type="PANTHER" id="PTHR45528">
    <property type="entry name" value="SENSOR HISTIDINE KINASE CPXA"/>
    <property type="match status" value="1"/>
</dbReference>
<dbReference type="InterPro" id="IPR041610">
    <property type="entry name" value="ArlS_N"/>
</dbReference>
<evidence type="ECO:0000313" key="18">
    <source>
        <dbReference type="Proteomes" id="UP000265692"/>
    </source>
</evidence>
<dbReference type="SMART" id="SM00304">
    <property type="entry name" value="HAMP"/>
    <property type="match status" value="1"/>
</dbReference>
<dbReference type="SMART" id="SM00388">
    <property type="entry name" value="HisKA"/>
    <property type="match status" value="1"/>
</dbReference>
<evidence type="ECO:0000313" key="17">
    <source>
        <dbReference type="EMBL" id="RHW31385.1"/>
    </source>
</evidence>
<keyword evidence="9" id="KW-0547">Nucleotide-binding</keyword>
<evidence type="ECO:0000259" key="16">
    <source>
        <dbReference type="PROSITE" id="PS50885"/>
    </source>
</evidence>
<gene>
    <name evidence="17" type="ORF">D1B33_17910</name>
</gene>
<dbReference type="EC" id="2.7.13.3" evidence="3"/>
<keyword evidence="11" id="KW-0067">ATP-binding</keyword>
<evidence type="ECO:0000259" key="15">
    <source>
        <dbReference type="PROSITE" id="PS50109"/>
    </source>
</evidence>
<keyword evidence="6" id="KW-0597">Phosphoprotein</keyword>
<dbReference type="CDD" id="cd00075">
    <property type="entry name" value="HATPase"/>
    <property type="match status" value="1"/>
</dbReference>
<dbReference type="Pfam" id="PF02518">
    <property type="entry name" value="HATPase_c"/>
    <property type="match status" value="1"/>
</dbReference>
<dbReference type="PANTHER" id="PTHR45528:SF12">
    <property type="entry name" value="SENSOR HISTIDINE KINASE ARSS"/>
    <property type="match status" value="1"/>
</dbReference>
<keyword evidence="14" id="KW-0472">Membrane</keyword>
<evidence type="ECO:0000256" key="7">
    <source>
        <dbReference type="ARBA" id="ARBA00022679"/>
    </source>
</evidence>
<keyword evidence="12" id="KW-1133">Transmembrane helix</keyword>
<evidence type="ECO:0000256" key="3">
    <source>
        <dbReference type="ARBA" id="ARBA00012438"/>
    </source>
</evidence>
<dbReference type="InterPro" id="IPR003660">
    <property type="entry name" value="HAMP_dom"/>
</dbReference>
<dbReference type="GO" id="GO:0005524">
    <property type="term" value="F:ATP binding"/>
    <property type="evidence" value="ECO:0007669"/>
    <property type="project" value="UniProtKB-KW"/>
</dbReference>
<dbReference type="Gene3D" id="1.10.287.130">
    <property type="match status" value="1"/>
</dbReference>
<dbReference type="InterPro" id="IPR005467">
    <property type="entry name" value="His_kinase_dom"/>
</dbReference>
<evidence type="ECO:0000256" key="9">
    <source>
        <dbReference type="ARBA" id="ARBA00022741"/>
    </source>
</evidence>
<dbReference type="Gene3D" id="3.30.565.10">
    <property type="entry name" value="Histidine kinase-like ATPase, C-terminal domain"/>
    <property type="match status" value="1"/>
</dbReference>
<dbReference type="EMBL" id="QWEI01000017">
    <property type="protein sequence ID" value="RHW31385.1"/>
    <property type="molecule type" value="Genomic_DNA"/>
</dbReference>
<dbReference type="FunFam" id="3.30.565.10:FF:000006">
    <property type="entry name" value="Sensor histidine kinase WalK"/>
    <property type="match status" value="1"/>
</dbReference>
<dbReference type="SUPFAM" id="SSF47384">
    <property type="entry name" value="Homodimeric domain of signal transducing histidine kinase"/>
    <property type="match status" value="1"/>
</dbReference>
<evidence type="ECO:0000256" key="12">
    <source>
        <dbReference type="ARBA" id="ARBA00022989"/>
    </source>
</evidence>
<dbReference type="Pfam" id="PF18719">
    <property type="entry name" value="ArlS_N"/>
    <property type="match status" value="1"/>
</dbReference>
<comment type="subcellular location">
    <subcellularLocation>
        <location evidence="2">Cell membrane</location>
        <topology evidence="2">Multi-pass membrane protein</topology>
    </subcellularLocation>
</comment>
<evidence type="ECO:0000256" key="11">
    <source>
        <dbReference type="ARBA" id="ARBA00022840"/>
    </source>
</evidence>
<dbReference type="InterPro" id="IPR003594">
    <property type="entry name" value="HATPase_dom"/>
</dbReference>
<keyword evidence="13" id="KW-0902">Two-component regulatory system</keyword>
<comment type="caution">
    <text evidence="17">The sequence shown here is derived from an EMBL/GenBank/DDBJ whole genome shotgun (WGS) entry which is preliminary data.</text>
</comment>
<feature type="domain" description="Histidine kinase" evidence="15">
    <location>
        <begin position="239"/>
        <end position="451"/>
    </location>
</feature>
<evidence type="ECO:0000256" key="5">
    <source>
        <dbReference type="ARBA" id="ARBA00022475"/>
    </source>
</evidence>
<dbReference type="SUPFAM" id="SSF55874">
    <property type="entry name" value="ATPase domain of HSP90 chaperone/DNA topoisomerase II/histidine kinase"/>
    <property type="match status" value="1"/>
</dbReference>
<dbReference type="SUPFAM" id="SSF158472">
    <property type="entry name" value="HAMP domain-like"/>
    <property type="match status" value="1"/>
</dbReference>
<evidence type="ECO:0000256" key="13">
    <source>
        <dbReference type="ARBA" id="ARBA00023012"/>
    </source>
</evidence>
<dbReference type="Proteomes" id="UP000265692">
    <property type="component" value="Unassembled WGS sequence"/>
</dbReference>
<accession>A0A396S300</accession>
<evidence type="ECO:0000256" key="8">
    <source>
        <dbReference type="ARBA" id="ARBA00022692"/>
    </source>
</evidence>
<proteinExistence type="predicted"/>
<dbReference type="AlphaFoldDB" id="A0A396S300"/>
<keyword evidence="5" id="KW-1003">Cell membrane</keyword>
<dbReference type="Gene3D" id="6.10.340.10">
    <property type="match status" value="1"/>
</dbReference>
<keyword evidence="7" id="KW-0808">Transferase</keyword>
<dbReference type="PRINTS" id="PR00344">
    <property type="entry name" value="BCTRLSENSOR"/>
</dbReference>
<feature type="domain" description="HAMP" evidence="16">
    <location>
        <begin position="177"/>
        <end position="231"/>
    </location>
</feature>
<dbReference type="CDD" id="cd00082">
    <property type="entry name" value="HisKA"/>
    <property type="match status" value="1"/>
</dbReference>
<dbReference type="SMART" id="SM00387">
    <property type="entry name" value="HATPase_c"/>
    <property type="match status" value="1"/>
</dbReference>